<sequence length="216" mass="23747">MTRLTSARMPDVRRTDARAVFVGQRYVPTRQAAIEVLQQHVEQWSGTPWPVGVLSFSCYLSVEEDTVLTYAQCSDAAVYRPFVASLHGAANAGAVEYRLRGSVVPRGAAGTPGCMVVATFDVDGAERQDRVIDSLTDALERTRAGRSPGMLSANFHVSTDATRVLNYAEWTSDETHTAFLDSAARVTTRSVSDDIPGVRPIGFKRYHLYRGFDRQA</sequence>
<dbReference type="EMBL" id="JBHSBC010000004">
    <property type="protein sequence ID" value="MFC3979707.1"/>
    <property type="molecule type" value="Genomic_DNA"/>
</dbReference>
<reference evidence="3" key="1">
    <citation type="journal article" date="2019" name="Int. J. Syst. Evol. Microbiol.">
        <title>The Global Catalogue of Microorganisms (GCM) 10K type strain sequencing project: providing services to taxonomists for standard genome sequencing and annotation.</title>
        <authorList>
            <consortium name="The Broad Institute Genomics Platform"/>
            <consortium name="The Broad Institute Genome Sequencing Center for Infectious Disease"/>
            <person name="Wu L."/>
            <person name="Ma J."/>
        </authorList>
    </citation>
    <scope>NUCLEOTIDE SEQUENCE [LARGE SCALE GENOMIC DNA]</scope>
    <source>
        <strain evidence="3">TBRC 7912</strain>
    </source>
</reference>
<dbReference type="Proteomes" id="UP001595698">
    <property type="component" value="Unassembled WGS sequence"/>
</dbReference>
<protein>
    <submittedName>
        <fullName evidence="2">Antibiotic biosynthesis monooxygenase</fullName>
    </submittedName>
</protein>
<keyword evidence="2" id="KW-0560">Oxidoreductase</keyword>
<proteinExistence type="predicted"/>
<organism evidence="2 3">
    <name type="scientific">Streptosporangium jomthongense</name>
    <dbReference type="NCBI Taxonomy" id="1193683"/>
    <lineage>
        <taxon>Bacteria</taxon>
        <taxon>Bacillati</taxon>
        <taxon>Actinomycetota</taxon>
        <taxon>Actinomycetes</taxon>
        <taxon>Streptosporangiales</taxon>
        <taxon>Streptosporangiaceae</taxon>
        <taxon>Streptosporangium</taxon>
    </lineage>
</organism>
<name>A0ABV8ETM7_9ACTN</name>
<dbReference type="RefSeq" id="WP_352011029.1">
    <property type="nucleotide sequence ID" value="NZ_JBHSBC010000004.1"/>
</dbReference>
<dbReference type="Pfam" id="PF03992">
    <property type="entry name" value="ABM"/>
    <property type="match status" value="1"/>
</dbReference>
<evidence type="ECO:0000313" key="3">
    <source>
        <dbReference type="Proteomes" id="UP001595698"/>
    </source>
</evidence>
<comment type="caution">
    <text evidence="2">The sequence shown here is derived from an EMBL/GenBank/DDBJ whole genome shotgun (WGS) entry which is preliminary data.</text>
</comment>
<dbReference type="Gene3D" id="3.30.70.100">
    <property type="match status" value="2"/>
</dbReference>
<dbReference type="GO" id="GO:0004497">
    <property type="term" value="F:monooxygenase activity"/>
    <property type="evidence" value="ECO:0007669"/>
    <property type="project" value="UniProtKB-KW"/>
</dbReference>
<gene>
    <name evidence="2" type="ORF">ACFOYY_06235</name>
</gene>
<evidence type="ECO:0000313" key="2">
    <source>
        <dbReference type="EMBL" id="MFC3979707.1"/>
    </source>
</evidence>
<dbReference type="InterPro" id="IPR011008">
    <property type="entry name" value="Dimeric_a/b-barrel"/>
</dbReference>
<feature type="domain" description="ABM" evidence="1">
    <location>
        <begin position="115"/>
        <end position="184"/>
    </location>
</feature>
<dbReference type="InterPro" id="IPR007138">
    <property type="entry name" value="ABM_dom"/>
</dbReference>
<evidence type="ECO:0000259" key="1">
    <source>
        <dbReference type="Pfam" id="PF03992"/>
    </source>
</evidence>
<accession>A0ABV8ETM7</accession>
<keyword evidence="2" id="KW-0503">Monooxygenase</keyword>
<dbReference type="SUPFAM" id="SSF54909">
    <property type="entry name" value="Dimeric alpha+beta barrel"/>
    <property type="match status" value="1"/>
</dbReference>
<keyword evidence="3" id="KW-1185">Reference proteome</keyword>